<dbReference type="KEGG" id="mcn:Mcup_1113"/>
<dbReference type="EMBL" id="CP002656">
    <property type="protein sequence ID" value="AEB95218.1"/>
    <property type="molecule type" value="Genomic_DNA"/>
</dbReference>
<proteinExistence type="predicted"/>
<dbReference type="SUPFAM" id="SSF89447">
    <property type="entry name" value="AbrB/MazE/MraZ-like"/>
    <property type="match status" value="1"/>
</dbReference>
<dbReference type="InterPro" id="IPR037914">
    <property type="entry name" value="SpoVT-AbrB_sf"/>
</dbReference>
<accession>F4G320</accession>
<evidence type="ECO:0000313" key="2">
    <source>
        <dbReference type="EMBL" id="AEB95218.1"/>
    </source>
</evidence>
<evidence type="ECO:0000313" key="3">
    <source>
        <dbReference type="Proteomes" id="UP000007812"/>
    </source>
</evidence>
<dbReference type="HOGENOM" id="CLU_158484_13_0_2"/>
<dbReference type="eggNOG" id="arCOG00823">
    <property type="taxonomic scope" value="Archaea"/>
</dbReference>
<name>F4G320_METCR</name>
<dbReference type="PATRIC" id="fig|1006006.8.peg.1104"/>
<organism evidence="2 3">
    <name type="scientific">Metallosphaera cuprina (strain Ar-4)</name>
    <dbReference type="NCBI Taxonomy" id="1006006"/>
    <lineage>
        <taxon>Archaea</taxon>
        <taxon>Thermoproteota</taxon>
        <taxon>Thermoprotei</taxon>
        <taxon>Sulfolobales</taxon>
        <taxon>Sulfolobaceae</taxon>
        <taxon>Metallosphaera</taxon>
    </lineage>
</organism>
<keyword evidence="3" id="KW-1185">Reference proteome</keyword>
<dbReference type="NCBIfam" id="TIGR01439">
    <property type="entry name" value="lp_hng_hel_AbrB"/>
    <property type="match status" value="1"/>
</dbReference>
<sequence>MDERGRITIPKEIREKINFKKVRIVLENDKLILEPIKDDAVDKYYGIFKAQIKGDIDELIEQGSFEKLKEEIKDKK</sequence>
<dbReference type="InterPro" id="IPR007159">
    <property type="entry name" value="SpoVT-AbrB_dom"/>
</dbReference>
<evidence type="ECO:0000259" key="1">
    <source>
        <dbReference type="PROSITE" id="PS51740"/>
    </source>
</evidence>
<dbReference type="SMART" id="SM00966">
    <property type="entry name" value="SpoVT_AbrB"/>
    <property type="match status" value="1"/>
</dbReference>
<gene>
    <name evidence="2" type="ordered locus">Mcup_1113</name>
</gene>
<reference evidence="2 3" key="1">
    <citation type="journal article" date="2011" name="J. Bacteriol.">
        <title>Complete genome sequence of Metallosphaera cuprina, a metal sulfide-oxidizing archaeon from a hot spring.</title>
        <authorList>
            <person name="Liu L.J."/>
            <person name="You X.Y."/>
            <person name="Zheng H."/>
            <person name="Wang S."/>
            <person name="Jiang C.Y."/>
            <person name="Liu S.J."/>
        </authorList>
    </citation>
    <scope>NUCLEOTIDE SEQUENCE [LARGE SCALE GENOMIC DNA]</scope>
    <source>
        <strain evidence="2 3">Ar-4</strain>
    </source>
</reference>
<dbReference type="Proteomes" id="UP000007812">
    <property type="component" value="Chromosome"/>
</dbReference>
<feature type="domain" description="SpoVT-AbrB" evidence="1">
    <location>
        <begin position="1"/>
        <end position="38"/>
    </location>
</feature>
<dbReference type="Pfam" id="PF04014">
    <property type="entry name" value="MazE_antitoxin"/>
    <property type="match status" value="1"/>
</dbReference>
<dbReference type="PROSITE" id="PS51740">
    <property type="entry name" value="SPOVT_ABRB"/>
    <property type="match status" value="1"/>
</dbReference>
<dbReference type="Gene3D" id="2.10.260.10">
    <property type="match status" value="1"/>
</dbReference>
<dbReference type="AlphaFoldDB" id="F4G320"/>
<dbReference type="STRING" id="1006006.Mcup_1113"/>
<protein>
    <recommendedName>
        <fullName evidence="1">SpoVT-AbrB domain-containing protein</fullName>
    </recommendedName>
</protein>
<dbReference type="GO" id="GO:0003677">
    <property type="term" value="F:DNA binding"/>
    <property type="evidence" value="ECO:0007669"/>
    <property type="project" value="InterPro"/>
</dbReference>